<dbReference type="AlphaFoldDB" id="A0A5J4S6B2"/>
<reference evidence="1" key="1">
    <citation type="submission" date="2019-03" db="EMBL/GenBank/DDBJ databases">
        <title>Single cell metagenomics reveals metabolic interactions within the superorganism composed of flagellate Streblomastix strix and complex community of Bacteroidetes bacteria on its surface.</title>
        <authorList>
            <person name="Treitli S.C."/>
            <person name="Kolisko M."/>
            <person name="Husnik F."/>
            <person name="Keeling P."/>
            <person name="Hampl V."/>
        </authorList>
    </citation>
    <scope>NUCLEOTIDE SEQUENCE</scope>
    <source>
        <strain evidence="1">STM</strain>
    </source>
</reference>
<protein>
    <submittedName>
        <fullName evidence="1">Uncharacterized protein</fullName>
    </submittedName>
</protein>
<dbReference type="EMBL" id="SNRY01000393">
    <property type="protein sequence ID" value="KAA6341378.1"/>
    <property type="molecule type" value="Genomic_DNA"/>
</dbReference>
<dbReference type="EMBL" id="SNRY01000393">
    <property type="protein sequence ID" value="KAA6341390.1"/>
    <property type="molecule type" value="Genomic_DNA"/>
</dbReference>
<evidence type="ECO:0000313" key="1">
    <source>
        <dbReference type="EMBL" id="KAA6341378.1"/>
    </source>
</evidence>
<comment type="caution">
    <text evidence="1">The sequence shown here is derived from an EMBL/GenBank/DDBJ whole genome shotgun (WGS) entry which is preliminary data.</text>
</comment>
<accession>A0A5J4S6B2</accession>
<name>A0A5J4S6B2_9ZZZZ</name>
<organism evidence="1">
    <name type="scientific">termite gut metagenome</name>
    <dbReference type="NCBI Taxonomy" id="433724"/>
    <lineage>
        <taxon>unclassified sequences</taxon>
        <taxon>metagenomes</taxon>
        <taxon>organismal metagenomes</taxon>
    </lineage>
</organism>
<sequence>MIIDKLNKNCKDKIRTLETNYPDIDLGIVESDLSILGITEQNTLLYVRGHNVFSLMQKIGTEVINVILNKKKSKLKPTEIGQLYKQRKFFSEKLKDWDVSNKYSEVSRILSDIKKVYDRNSQRENR</sequence>
<proteinExistence type="predicted"/>
<gene>
    <name evidence="1" type="ORF">EZS27_010798</name>
    <name evidence="2" type="ORF">EZS27_010810</name>
</gene>
<evidence type="ECO:0000313" key="2">
    <source>
        <dbReference type="EMBL" id="KAA6341390.1"/>
    </source>
</evidence>